<gene>
    <name evidence="1" type="ORF">ACFFJP_10810</name>
</gene>
<dbReference type="RefSeq" id="WP_377243269.1">
    <property type="nucleotide sequence ID" value="NZ_JBHLXP010000001.1"/>
</dbReference>
<dbReference type="InterPro" id="IPR042099">
    <property type="entry name" value="ANL_N_sf"/>
</dbReference>
<comment type="caution">
    <text evidence="1">The sequence shown here is derived from an EMBL/GenBank/DDBJ whole genome shotgun (WGS) entry which is preliminary data.</text>
</comment>
<evidence type="ECO:0008006" key="3">
    <source>
        <dbReference type="Google" id="ProtNLM"/>
    </source>
</evidence>
<dbReference type="PANTHER" id="PTHR36932">
    <property type="entry name" value="CAPSULAR POLYSACCHARIDE BIOSYNTHESIS PROTEIN"/>
    <property type="match status" value="1"/>
</dbReference>
<evidence type="ECO:0000313" key="1">
    <source>
        <dbReference type="EMBL" id="MFC0048775.1"/>
    </source>
</evidence>
<organism evidence="1 2">
    <name type="scientific">Rheinheimera tilapiae</name>
    <dbReference type="NCBI Taxonomy" id="875043"/>
    <lineage>
        <taxon>Bacteria</taxon>
        <taxon>Pseudomonadati</taxon>
        <taxon>Pseudomonadota</taxon>
        <taxon>Gammaproteobacteria</taxon>
        <taxon>Chromatiales</taxon>
        <taxon>Chromatiaceae</taxon>
        <taxon>Rheinheimera</taxon>
    </lineage>
</organism>
<dbReference type="InterPro" id="IPR053158">
    <property type="entry name" value="CapK_Type1_Caps_Biosynth"/>
</dbReference>
<dbReference type="PANTHER" id="PTHR36932:SF1">
    <property type="entry name" value="CAPSULAR POLYSACCHARIDE BIOSYNTHESIS PROTEIN"/>
    <property type="match status" value="1"/>
</dbReference>
<keyword evidence="2" id="KW-1185">Reference proteome</keyword>
<sequence>MFVKDFLWLLFKENLLINWVYRHMLGSSFPVLQQRVPACELSDKGSYKASKLKKPIFSVAGYTSGTTNQPMTVYRSVKSILLEEYMVKTFLALHRVPLKAKIAVLRGDMIKASTDNTPPFWRFAPFTGRVFFSSFHLSPENVPAYLQQLSKEKPDIIMAYPSSITFLAKQAKLLGWVPDWSFSGVFTSSETFTPENQQICREVFGKVFDHYGQAERVAALQQCAFGHYHVREDYSVVEFVDDEHGTKIVGTNVHNSAMPLRRYDTGDYIEGLNKLGNCPCGNHAPYVTRILGRDDDYLLLPDGRHIGRMDVAFKGIAGLLECQLVQADDKTLEVHFVLEPSHDPAQLEQDLAAALQQRVGDMLDLKFIQQRSIARTKAGKFRSVIRLNAGNSSVSN</sequence>
<evidence type="ECO:0000313" key="2">
    <source>
        <dbReference type="Proteomes" id="UP001589813"/>
    </source>
</evidence>
<protein>
    <recommendedName>
        <fullName evidence="3">Phenylacetate--CoA ligase family protein</fullName>
    </recommendedName>
</protein>
<dbReference type="EMBL" id="JBHLXP010000001">
    <property type="protein sequence ID" value="MFC0048775.1"/>
    <property type="molecule type" value="Genomic_DNA"/>
</dbReference>
<dbReference type="SUPFAM" id="SSF56801">
    <property type="entry name" value="Acetyl-CoA synthetase-like"/>
    <property type="match status" value="1"/>
</dbReference>
<accession>A0ABV6BH13</accession>
<dbReference type="Gene3D" id="3.40.50.12780">
    <property type="entry name" value="N-terminal domain of ligase-like"/>
    <property type="match status" value="1"/>
</dbReference>
<reference evidence="1 2" key="1">
    <citation type="submission" date="2024-09" db="EMBL/GenBank/DDBJ databases">
        <authorList>
            <person name="Sun Q."/>
            <person name="Mori K."/>
        </authorList>
    </citation>
    <scope>NUCLEOTIDE SEQUENCE [LARGE SCALE GENOMIC DNA]</scope>
    <source>
        <strain evidence="1 2">KCTC 23315</strain>
    </source>
</reference>
<dbReference type="Proteomes" id="UP001589813">
    <property type="component" value="Unassembled WGS sequence"/>
</dbReference>
<name>A0ABV6BH13_9GAMM</name>
<proteinExistence type="predicted"/>